<dbReference type="Pfam" id="PF13202">
    <property type="entry name" value="EF-hand_5"/>
    <property type="match status" value="1"/>
</dbReference>
<dbReference type="GO" id="GO:0005793">
    <property type="term" value="C:endoplasmic reticulum-Golgi intermediate compartment"/>
    <property type="evidence" value="ECO:0007669"/>
    <property type="project" value="TreeGrafter"/>
</dbReference>
<dbReference type="PROSITE" id="PS50222">
    <property type="entry name" value="EF_HAND_2"/>
    <property type="match status" value="1"/>
</dbReference>
<dbReference type="PhylomeDB" id="A0A060TIM6"/>
<organism evidence="5">
    <name type="scientific">Blastobotrys adeninivorans</name>
    <name type="common">Yeast</name>
    <name type="synonym">Arxula adeninivorans</name>
    <dbReference type="NCBI Taxonomy" id="409370"/>
    <lineage>
        <taxon>Eukaryota</taxon>
        <taxon>Fungi</taxon>
        <taxon>Dikarya</taxon>
        <taxon>Ascomycota</taxon>
        <taxon>Saccharomycotina</taxon>
        <taxon>Dipodascomycetes</taxon>
        <taxon>Dipodascales</taxon>
        <taxon>Trichomonascaceae</taxon>
        <taxon>Blastobotrys</taxon>
    </lineage>
</organism>
<evidence type="ECO:0000259" key="4">
    <source>
        <dbReference type="PROSITE" id="PS50222"/>
    </source>
</evidence>
<dbReference type="PROSITE" id="PS00018">
    <property type="entry name" value="EF_HAND_1"/>
    <property type="match status" value="1"/>
</dbReference>
<dbReference type="AlphaFoldDB" id="A0A060TIM6"/>
<sequence length="203" mass="23143">MKFALATIASLALGVLAEDSWQVRHMKHEHGIDSFDALSFFTLHDSDGSKTWTRNDILNLYGLLRDKVVGDGSGVGDNKVTKEITEQTRDQVVNDVLRLIDLNGDGVISMEEWRIFTNKGGELPDFGLGPGHHGDYEHEYEVHHWLEYHAQNDPDVNIVHPEDIEHERMYHSEEHGDDLETHQDVIGSWAKIENIPSKFRVVH</sequence>
<dbReference type="SUPFAM" id="SSF47473">
    <property type="entry name" value="EF-hand"/>
    <property type="match status" value="1"/>
</dbReference>
<evidence type="ECO:0000256" key="1">
    <source>
        <dbReference type="ARBA" id="ARBA00022729"/>
    </source>
</evidence>
<dbReference type="InterPro" id="IPR040250">
    <property type="entry name" value="Nucleobindin"/>
</dbReference>
<keyword evidence="2" id="KW-0106">Calcium</keyword>
<feature type="domain" description="EF-hand" evidence="4">
    <location>
        <begin position="88"/>
        <end position="123"/>
    </location>
</feature>
<reference evidence="5" key="1">
    <citation type="submission" date="2014-02" db="EMBL/GenBank/DDBJ databases">
        <authorList>
            <person name="Genoscope - CEA"/>
        </authorList>
    </citation>
    <scope>NUCLEOTIDE SEQUENCE</scope>
    <source>
        <strain evidence="5">LS3</strain>
    </source>
</reference>
<keyword evidence="1 3" id="KW-0732">Signal</keyword>
<dbReference type="EMBL" id="HG937694">
    <property type="protein sequence ID" value="CDP38657.1"/>
    <property type="molecule type" value="Genomic_DNA"/>
</dbReference>
<protein>
    <submittedName>
        <fullName evidence="5">ARAD1D39556p</fullName>
    </submittedName>
</protein>
<dbReference type="GO" id="GO:0005509">
    <property type="term" value="F:calcium ion binding"/>
    <property type="evidence" value="ECO:0007669"/>
    <property type="project" value="InterPro"/>
</dbReference>
<proteinExistence type="predicted"/>
<reference evidence="5" key="2">
    <citation type="submission" date="2014-06" db="EMBL/GenBank/DDBJ databases">
        <title>The complete genome of Blastobotrys (Arxula) adeninivorans LS3 - a yeast of biotechnological interest.</title>
        <authorList>
            <person name="Kunze G."/>
            <person name="Gaillardin C."/>
            <person name="Czernicka M."/>
            <person name="Durrens P."/>
            <person name="Martin T."/>
            <person name="Boer E."/>
            <person name="Gabaldon T."/>
            <person name="Cruz J."/>
            <person name="Talla E."/>
            <person name="Marck C."/>
            <person name="Goffeau A."/>
            <person name="Barbe V."/>
            <person name="Baret P."/>
            <person name="Baronian K."/>
            <person name="Beier S."/>
            <person name="Bleykasten C."/>
            <person name="Bode R."/>
            <person name="Casaregola S."/>
            <person name="Despons L."/>
            <person name="Fairhead C."/>
            <person name="Giersberg M."/>
            <person name="Gierski P."/>
            <person name="Hahnel U."/>
            <person name="Hartmann A."/>
            <person name="Jankowska D."/>
            <person name="Jubin C."/>
            <person name="Jung P."/>
            <person name="Lafontaine I."/>
            <person name="Leh-Louis V."/>
            <person name="Lemaire M."/>
            <person name="Marcet-Houben M."/>
            <person name="Mascher M."/>
            <person name="Morel G."/>
            <person name="Richard G.-F."/>
            <person name="Riechen J."/>
            <person name="Sacerdot C."/>
            <person name="Sarkar A."/>
            <person name="Savel G."/>
            <person name="Schacherer J."/>
            <person name="Sherman D."/>
            <person name="Straub M.-L."/>
            <person name="Stein N."/>
            <person name="Thierry A."/>
            <person name="Trautwein-Schult A."/>
            <person name="Westhof E."/>
            <person name="Worch S."/>
            <person name="Dujon B."/>
            <person name="Souciet J.-L."/>
            <person name="Wincker P."/>
            <person name="Scholz U."/>
            <person name="Neuveglise N."/>
        </authorList>
    </citation>
    <scope>NUCLEOTIDE SEQUENCE</scope>
    <source>
        <strain evidence="5">LS3</strain>
    </source>
</reference>
<evidence type="ECO:0000256" key="2">
    <source>
        <dbReference type="ARBA" id="ARBA00022837"/>
    </source>
</evidence>
<accession>A0A060TIM6</accession>
<gene>
    <name evidence="5" type="ORF">GNLVRS02_ARAD1D39556g</name>
</gene>
<dbReference type="InterPro" id="IPR002048">
    <property type="entry name" value="EF_hand_dom"/>
</dbReference>
<feature type="signal peptide" evidence="3">
    <location>
        <begin position="1"/>
        <end position="17"/>
    </location>
</feature>
<name>A0A060TIM6_BLAAD</name>
<dbReference type="InterPro" id="IPR011992">
    <property type="entry name" value="EF-hand-dom_pair"/>
</dbReference>
<dbReference type="PANTHER" id="PTHR19237">
    <property type="entry name" value="NUCLEOBINDIN"/>
    <property type="match status" value="1"/>
</dbReference>
<evidence type="ECO:0000256" key="3">
    <source>
        <dbReference type="SAM" id="SignalP"/>
    </source>
</evidence>
<evidence type="ECO:0000313" key="5">
    <source>
        <dbReference type="EMBL" id="CDP38657.1"/>
    </source>
</evidence>
<dbReference type="InterPro" id="IPR018247">
    <property type="entry name" value="EF_Hand_1_Ca_BS"/>
</dbReference>
<dbReference type="Gene3D" id="1.10.238.10">
    <property type="entry name" value="EF-hand"/>
    <property type="match status" value="1"/>
</dbReference>
<dbReference type="PANTHER" id="PTHR19237:SF20">
    <property type="entry name" value="NUCLEOBINDIN 1"/>
    <property type="match status" value="1"/>
</dbReference>
<feature type="chain" id="PRO_5001587857" evidence="3">
    <location>
        <begin position="18"/>
        <end position="203"/>
    </location>
</feature>